<proteinExistence type="predicted"/>
<name>A0A0F9EJU6_9ZZZZ</name>
<reference evidence="1" key="1">
    <citation type="journal article" date="2015" name="Nature">
        <title>Complex archaea that bridge the gap between prokaryotes and eukaryotes.</title>
        <authorList>
            <person name="Spang A."/>
            <person name="Saw J.H."/>
            <person name="Jorgensen S.L."/>
            <person name="Zaremba-Niedzwiedzka K."/>
            <person name="Martijn J."/>
            <person name="Lind A.E."/>
            <person name="van Eijk R."/>
            <person name="Schleper C."/>
            <person name="Guy L."/>
            <person name="Ettema T.J."/>
        </authorList>
    </citation>
    <scope>NUCLEOTIDE SEQUENCE</scope>
</reference>
<dbReference type="EMBL" id="LAZR01024676">
    <property type="protein sequence ID" value="KKL74368.1"/>
    <property type="molecule type" value="Genomic_DNA"/>
</dbReference>
<dbReference type="AlphaFoldDB" id="A0A0F9EJU6"/>
<sequence length="60" mass="6602">MTLDQAHEIVKEAVVEHGPAEATQLLIQRAEVDREFSYVMAQHGAEIFAAVIESLTATVH</sequence>
<organism evidence="1">
    <name type="scientific">marine sediment metagenome</name>
    <dbReference type="NCBI Taxonomy" id="412755"/>
    <lineage>
        <taxon>unclassified sequences</taxon>
        <taxon>metagenomes</taxon>
        <taxon>ecological metagenomes</taxon>
    </lineage>
</organism>
<accession>A0A0F9EJU6</accession>
<protein>
    <submittedName>
        <fullName evidence="1">Uncharacterized protein</fullName>
    </submittedName>
</protein>
<evidence type="ECO:0000313" key="1">
    <source>
        <dbReference type="EMBL" id="KKL74368.1"/>
    </source>
</evidence>
<comment type="caution">
    <text evidence="1">The sequence shown here is derived from an EMBL/GenBank/DDBJ whole genome shotgun (WGS) entry which is preliminary data.</text>
</comment>
<gene>
    <name evidence="1" type="ORF">LCGC14_2065530</name>
</gene>